<proteinExistence type="predicted"/>
<accession>A0ABW6JYM4</accession>
<name>A0ABW6JYM4_9BACI</name>
<sequence length="231" mass="26140">MKWLLIALIILILLIILVMATKLNIILYYFHNNDNDHLKVELKAWFGLIKYKIELPLIKIDDNSPTIVTKKEKTAGSQESPEKTETKQYSTDDLLNSLQDTKELLTHVISLHRIVRTFVKKISIKKFEWQTLVGVGDAAITGMLTGAIWAIKGSIIGLLSHYTKLKVEPNIMVIPQFQFAVSQTVISCMFQFRIGHAMVAGIKLIKYWKGGKAKFKTKPLSALSNNKTKSV</sequence>
<protein>
    <submittedName>
        <fullName evidence="1">DUF2953 domain-containing protein</fullName>
    </submittedName>
</protein>
<keyword evidence="2" id="KW-1185">Reference proteome</keyword>
<organism evidence="1 2">
    <name type="scientific">Cytobacillus mangrovibacter</name>
    <dbReference type="NCBI Taxonomy" id="3299024"/>
    <lineage>
        <taxon>Bacteria</taxon>
        <taxon>Bacillati</taxon>
        <taxon>Bacillota</taxon>
        <taxon>Bacilli</taxon>
        <taxon>Bacillales</taxon>
        <taxon>Bacillaceae</taxon>
        <taxon>Cytobacillus</taxon>
    </lineage>
</organism>
<dbReference type="RefSeq" id="WP_389219673.1">
    <property type="nucleotide sequence ID" value="NZ_JBIACJ010000005.1"/>
</dbReference>
<dbReference type="Proteomes" id="UP001601058">
    <property type="component" value="Unassembled WGS sequence"/>
</dbReference>
<evidence type="ECO:0000313" key="2">
    <source>
        <dbReference type="Proteomes" id="UP001601058"/>
    </source>
</evidence>
<dbReference type="InterPro" id="IPR021338">
    <property type="entry name" value="DUF2953"/>
</dbReference>
<dbReference type="EMBL" id="JBIACJ010000005">
    <property type="protein sequence ID" value="MFE8697016.1"/>
    <property type="molecule type" value="Genomic_DNA"/>
</dbReference>
<evidence type="ECO:0000313" key="1">
    <source>
        <dbReference type="EMBL" id="MFE8697016.1"/>
    </source>
</evidence>
<gene>
    <name evidence="1" type="ORF">ACFYKT_11785</name>
</gene>
<dbReference type="Pfam" id="PF11167">
    <property type="entry name" value="DUF2953"/>
    <property type="match status" value="1"/>
</dbReference>
<comment type="caution">
    <text evidence="1">The sequence shown here is derived from an EMBL/GenBank/DDBJ whole genome shotgun (WGS) entry which is preliminary data.</text>
</comment>
<reference evidence="1 2" key="1">
    <citation type="submission" date="2024-08" db="EMBL/GenBank/DDBJ databases">
        <title>Two novel Cytobacillus novel species.</title>
        <authorList>
            <person name="Liu G."/>
        </authorList>
    </citation>
    <scope>NUCLEOTIDE SEQUENCE [LARGE SCALE GENOMIC DNA]</scope>
    <source>
        <strain evidence="1 2">FJAT-53684</strain>
    </source>
</reference>